<evidence type="ECO:0000313" key="6">
    <source>
        <dbReference type="EMBL" id="MCE7005708.1"/>
    </source>
</evidence>
<dbReference type="EMBL" id="JAJVCN010000002">
    <property type="protein sequence ID" value="MCE7005708.1"/>
    <property type="molecule type" value="Genomic_DNA"/>
</dbReference>
<dbReference type="InterPro" id="IPR029060">
    <property type="entry name" value="PIN-like_dom_sf"/>
</dbReference>
<evidence type="ECO:0000256" key="2">
    <source>
        <dbReference type="ARBA" id="ARBA00022723"/>
    </source>
</evidence>
<reference evidence="6 7" key="1">
    <citation type="submission" date="2021-12" db="EMBL/GenBank/DDBJ databases">
        <title>Genome sequence of Kibdelosporangium philippinense ATCC 49844.</title>
        <authorList>
            <person name="Fedorov E.A."/>
            <person name="Omeragic M."/>
            <person name="Shalygina K.F."/>
            <person name="Maclea K.S."/>
        </authorList>
    </citation>
    <scope>NUCLEOTIDE SEQUENCE [LARGE SCALE GENOMIC DNA]</scope>
    <source>
        <strain evidence="6 7">ATCC 49844</strain>
    </source>
</reference>
<keyword evidence="7" id="KW-1185">Reference proteome</keyword>
<dbReference type="CDD" id="cd09874">
    <property type="entry name" value="PIN_MT3492-like"/>
    <property type="match status" value="1"/>
</dbReference>
<comment type="caution">
    <text evidence="6">The sequence shown here is derived from an EMBL/GenBank/DDBJ whole genome shotgun (WGS) entry which is preliminary data.</text>
</comment>
<keyword evidence="3" id="KW-0378">Hydrolase</keyword>
<evidence type="ECO:0000259" key="5">
    <source>
        <dbReference type="Pfam" id="PF01850"/>
    </source>
</evidence>
<dbReference type="Gene3D" id="3.40.50.1010">
    <property type="entry name" value="5'-nuclease"/>
    <property type="match status" value="1"/>
</dbReference>
<dbReference type="Pfam" id="PF01850">
    <property type="entry name" value="PIN"/>
    <property type="match status" value="1"/>
</dbReference>
<evidence type="ECO:0000256" key="4">
    <source>
        <dbReference type="ARBA" id="ARBA00022842"/>
    </source>
</evidence>
<dbReference type="InterPro" id="IPR002716">
    <property type="entry name" value="PIN_dom"/>
</dbReference>
<name>A0ABS8ZCX6_9PSEU</name>
<keyword evidence="4" id="KW-0460">Magnesium</keyword>
<keyword evidence="2" id="KW-0479">Metal-binding</keyword>
<dbReference type="SUPFAM" id="SSF88723">
    <property type="entry name" value="PIN domain-like"/>
    <property type="match status" value="1"/>
</dbReference>
<accession>A0ABS8ZCX6</accession>
<evidence type="ECO:0000313" key="7">
    <source>
        <dbReference type="Proteomes" id="UP001521150"/>
    </source>
</evidence>
<evidence type="ECO:0000256" key="3">
    <source>
        <dbReference type="ARBA" id="ARBA00022801"/>
    </source>
</evidence>
<protein>
    <submittedName>
        <fullName evidence="6">Type II toxin-antitoxin system VapC family toxin</fullName>
    </submittedName>
</protein>
<dbReference type="RefSeq" id="WP_233727263.1">
    <property type="nucleotide sequence ID" value="NZ_JAJVCN010000002.1"/>
</dbReference>
<gene>
    <name evidence="6" type="ORF">LWC34_23190</name>
</gene>
<keyword evidence="1" id="KW-0540">Nuclease</keyword>
<dbReference type="Proteomes" id="UP001521150">
    <property type="component" value="Unassembled WGS sequence"/>
</dbReference>
<sequence length="139" mass="14954">MIYLGSCAIIKLIAQEPESRALVDWIAEHARADLVTSMLSEVEVPRALRRGHPQLLGAVTGVLKRLYRIEINDEVRATAAAYLEPNLRSLDSIHLATADAVAALGKNVEAFVTYDKRLAVAAANAGHTVVAPGESLVSR</sequence>
<feature type="domain" description="PIN" evidence="5">
    <location>
        <begin position="2"/>
        <end position="122"/>
    </location>
</feature>
<organism evidence="6 7">
    <name type="scientific">Kibdelosporangium philippinense</name>
    <dbReference type="NCBI Taxonomy" id="211113"/>
    <lineage>
        <taxon>Bacteria</taxon>
        <taxon>Bacillati</taxon>
        <taxon>Actinomycetota</taxon>
        <taxon>Actinomycetes</taxon>
        <taxon>Pseudonocardiales</taxon>
        <taxon>Pseudonocardiaceae</taxon>
        <taxon>Kibdelosporangium</taxon>
    </lineage>
</organism>
<proteinExistence type="predicted"/>
<evidence type="ECO:0000256" key="1">
    <source>
        <dbReference type="ARBA" id="ARBA00022722"/>
    </source>
</evidence>